<proteinExistence type="predicted"/>
<accession>A0A8X6MBG7</accession>
<organism evidence="1 2">
    <name type="scientific">Trichonephila inaurata madagascariensis</name>
    <dbReference type="NCBI Taxonomy" id="2747483"/>
    <lineage>
        <taxon>Eukaryota</taxon>
        <taxon>Metazoa</taxon>
        <taxon>Ecdysozoa</taxon>
        <taxon>Arthropoda</taxon>
        <taxon>Chelicerata</taxon>
        <taxon>Arachnida</taxon>
        <taxon>Araneae</taxon>
        <taxon>Araneomorphae</taxon>
        <taxon>Entelegynae</taxon>
        <taxon>Araneoidea</taxon>
        <taxon>Nephilidae</taxon>
        <taxon>Trichonephila</taxon>
        <taxon>Trichonephila inaurata</taxon>
    </lineage>
</organism>
<reference evidence="1" key="1">
    <citation type="submission" date="2020-08" db="EMBL/GenBank/DDBJ databases">
        <title>Multicomponent nature underlies the extraordinary mechanical properties of spider dragline silk.</title>
        <authorList>
            <person name="Kono N."/>
            <person name="Nakamura H."/>
            <person name="Mori M."/>
            <person name="Yoshida Y."/>
            <person name="Ohtoshi R."/>
            <person name="Malay A.D."/>
            <person name="Moran D.A.P."/>
            <person name="Tomita M."/>
            <person name="Numata K."/>
            <person name="Arakawa K."/>
        </authorList>
    </citation>
    <scope>NUCLEOTIDE SEQUENCE</scope>
</reference>
<name>A0A8X6MBG7_9ARAC</name>
<evidence type="ECO:0000313" key="1">
    <source>
        <dbReference type="EMBL" id="GFS38507.1"/>
    </source>
</evidence>
<protein>
    <submittedName>
        <fullName evidence="1">Uncharacterized protein</fullName>
    </submittedName>
</protein>
<dbReference type="AlphaFoldDB" id="A0A8X6MBG7"/>
<evidence type="ECO:0000313" key="2">
    <source>
        <dbReference type="Proteomes" id="UP000886998"/>
    </source>
</evidence>
<gene>
    <name evidence="1" type="ORF">TNIN_190121</name>
</gene>
<keyword evidence="2" id="KW-1185">Reference proteome</keyword>
<dbReference type="OrthoDB" id="6437160at2759"/>
<sequence>MDIWRNERLVFETLPSGDVNVVLIKELRKTNLDISKLKKSRGRIQTKKKEHYLFRYMSIERIKRTVGRRCLARQLYLSQTGCWFPNCLPSQLSRRSSRFQVPPMDIWRNERLVFETRLQAMLSVVLIKELRKKNFGIDPNCKKAERRIQTKKKEH</sequence>
<dbReference type="Proteomes" id="UP000886998">
    <property type="component" value="Unassembled WGS sequence"/>
</dbReference>
<dbReference type="EMBL" id="BMAV01025105">
    <property type="protein sequence ID" value="GFS38507.1"/>
    <property type="molecule type" value="Genomic_DNA"/>
</dbReference>
<comment type="caution">
    <text evidence="1">The sequence shown here is derived from an EMBL/GenBank/DDBJ whole genome shotgun (WGS) entry which is preliminary data.</text>
</comment>